<dbReference type="Proteomes" id="UP001600109">
    <property type="component" value="Unassembled WGS sequence"/>
</dbReference>
<evidence type="ECO:0000313" key="2">
    <source>
        <dbReference type="Proteomes" id="UP001600109"/>
    </source>
</evidence>
<name>A0ABW6HYQ5_9FLAO</name>
<accession>A0ABW6HYQ5</accession>
<dbReference type="Gene3D" id="1.10.1670.10">
    <property type="entry name" value="Helix-hairpin-Helix base-excision DNA repair enzymes (C-terminal)"/>
    <property type="match status" value="1"/>
</dbReference>
<evidence type="ECO:0000313" key="1">
    <source>
        <dbReference type="EMBL" id="MFE3869155.1"/>
    </source>
</evidence>
<dbReference type="InterPro" id="IPR003651">
    <property type="entry name" value="Endonuclease3_FeS-loop_motif"/>
</dbReference>
<keyword evidence="2" id="KW-1185">Reference proteome</keyword>
<reference evidence="1 2" key="1">
    <citation type="submission" date="2024-06" db="EMBL/GenBank/DDBJ databases">
        <title>Flavobacterium spp. isolated from glacier.</title>
        <authorList>
            <person name="Han D."/>
        </authorList>
    </citation>
    <scope>NUCLEOTIDE SEQUENCE [LARGE SCALE GENOMIC DNA]</scope>
    <source>
        <strain evidence="1 2">LS2P90</strain>
    </source>
</reference>
<sequence length="51" mass="5932">MQVLPKEIWGEIGMAISFLGREICRPQPKCEECPINEVCNYYNTVFKKDPI</sequence>
<dbReference type="EMBL" id="JBHZPZ010000019">
    <property type="protein sequence ID" value="MFE3869155.1"/>
    <property type="molecule type" value="Genomic_DNA"/>
</dbReference>
<proteinExistence type="predicted"/>
<dbReference type="SMART" id="SM00525">
    <property type="entry name" value="FES"/>
    <property type="match status" value="1"/>
</dbReference>
<evidence type="ECO:0008006" key="3">
    <source>
        <dbReference type="Google" id="ProtNLM"/>
    </source>
</evidence>
<dbReference type="RefSeq" id="WP_379855766.1">
    <property type="nucleotide sequence ID" value="NZ_JBHZPZ010000019.1"/>
</dbReference>
<gene>
    <name evidence="1" type="ORF">ACFX5E_13900</name>
</gene>
<comment type="caution">
    <text evidence="1">The sequence shown here is derived from an EMBL/GenBank/DDBJ whole genome shotgun (WGS) entry which is preliminary data.</text>
</comment>
<organism evidence="1 2">
    <name type="scientific">Flavobacterium xylosi</name>
    <dbReference type="NCBI Taxonomy" id="3230415"/>
    <lineage>
        <taxon>Bacteria</taxon>
        <taxon>Pseudomonadati</taxon>
        <taxon>Bacteroidota</taxon>
        <taxon>Flavobacteriia</taxon>
        <taxon>Flavobacteriales</taxon>
        <taxon>Flavobacteriaceae</taxon>
        <taxon>Flavobacterium</taxon>
    </lineage>
</organism>
<dbReference type="SUPFAM" id="SSF48150">
    <property type="entry name" value="DNA-glycosylase"/>
    <property type="match status" value="1"/>
</dbReference>
<dbReference type="InterPro" id="IPR011257">
    <property type="entry name" value="DNA_glycosylase"/>
</dbReference>
<protein>
    <recommendedName>
        <fullName evidence="3">A/G-specific adenine glycosylase</fullName>
    </recommendedName>
</protein>
<dbReference type="InterPro" id="IPR023170">
    <property type="entry name" value="HhH_base_excis_C"/>
</dbReference>